<feature type="compositionally biased region" description="Low complexity" evidence="1">
    <location>
        <begin position="212"/>
        <end position="227"/>
    </location>
</feature>
<proteinExistence type="predicted"/>
<dbReference type="EMBL" id="PDCP01000103">
    <property type="protein sequence ID" value="PEG33590.1"/>
    <property type="molecule type" value="Genomic_DNA"/>
</dbReference>
<evidence type="ECO:0000256" key="1">
    <source>
        <dbReference type="SAM" id="MobiDB-lite"/>
    </source>
</evidence>
<feature type="region of interest" description="Disordered" evidence="1">
    <location>
        <begin position="33"/>
        <end position="58"/>
    </location>
</feature>
<gene>
    <name evidence="2" type="ORF">CQY20_30040</name>
</gene>
<feature type="region of interest" description="Disordered" evidence="1">
    <location>
        <begin position="204"/>
        <end position="227"/>
    </location>
</feature>
<protein>
    <submittedName>
        <fullName evidence="2">Uncharacterized protein</fullName>
    </submittedName>
</protein>
<dbReference type="AlphaFoldDB" id="A0A2A7MPW8"/>
<accession>A0A2A7MPW8</accession>
<feature type="compositionally biased region" description="Low complexity" evidence="1">
    <location>
        <begin position="45"/>
        <end position="57"/>
    </location>
</feature>
<organism evidence="2 3">
    <name type="scientific">Mycolicibacterium agri</name>
    <name type="common">Mycobacterium agri</name>
    <dbReference type="NCBI Taxonomy" id="36811"/>
    <lineage>
        <taxon>Bacteria</taxon>
        <taxon>Bacillati</taxon>
        <taxon>Actinomycetota</taxon>
        <taxon>Actinomycetes</taxon>
        <taxon>Mycobacteriales</taxon>
        <taxon>Mycobacteriaceae</taxon>
        <taxon>Mycolicibacterium</taxon>
    </lineage>
</organism>
<dbReference type="Proteomes" id="UP000220914">
    <property type="component" value="Unassembled WGS sequence"/>
</dbReference>
<evidence type="ECO:0000313" key="3">
    <source>
        <dbReference type="Proteomes" id="UP000220914"/>
    </source>
</evidence>
<name>A0A2A7MPW8_MYCAG</name>
<comment type="caution">
    <text evidence="2">The sequence shown here is derived from an EMBL/GenBank/DDBJ whole genome shotgun (WGS) entry which is preliminary data.</text>
</comment>
<evidence type="ECO:0000313" key="2">
    <source>
        <dbReference type="EMBL" id="PEG33590.1"/>
    </source>
</evidence>
<keyword evidence="3" id="KW-1185">Reference proteome</keyword>
<reference evidence="2 3" key="1">
    <citation type="submission" date="2017-10" db="EMBL/GenBank/DDBJ databases">
        <title>The new phylogeny of genus Mycobacterium.</title>
        <authorList>
            <person name="Tortoli E."/>
            <person name="Trovato A."/>
            <person name="Cirillo D.M."/>
        </authorList>
    </citation>
    <scope>NUCLEOTIDE SEQUENCE [LARGE SCALE GENOMIC DNA]</scope>
    <source>
        <strain evidence="2 3">CCUG37673</strain>
    </source>
</reference>
<sequence length="250" mass="24713">MASAATGPIAVAASAGYNAGELAVCAAPLATAKPGSGGTSTGIVERSSAATESRSSRWPTNMTRVAASGTCCSTVAAATAAPAVPIGAVASTDVDSASSSTTVSAAVSSAANSSAASAPALRANAAAASASVTTSTLGTPASATLWRRVSACDSSGRQSRVAATWLPDSATERQVPTIVSARSVSPSSARSRAYWSSTSAPLAEGPISANRATGPATATPRTTSTDPLRSCLATLPSYRRHYFACLRKQK</sequence>